<protein>
    <recommendedName>
        <fullName evidence="3">Glycosyltransferase 2-like domain-containing protein</fullName>
    </recommendedName>
</protein>
<accession>A0ABM8IZV1</accession>
<dbReference type="Proteomes" id="UP001341135">
    <property type="component" value="Chromosome"/>
</dbReference>
<dbReference type="SUPFAM" id="SSF53448">
    <property type="entry name" value="Nucleotide-diphospho-sugar transferases"/>
    <property type="match status" value="1"/>
</dbReference>
<evidence type="ECO:0000313" key="2">
    <source>
        <dbReference type="Proteomes" id="UP001341135"/>
    </source>
</evidence>
<sequence length="78" mass="8797">MLRNTMSSISATLGIIDATKEGKQEGITAMVCTFNEEEWIELSLLSIKEIVDEYIVIDSSFDNTPHIIERLKMSMDSL</sequence>
<evidence type="ECO:0000313" key="1">
    <source>
        <dbReference type="EMBL" id="BES82372.1"/>
    </source>
</evidence>
<gene>
    <name evidence="1" type="ORF">PABY_19390</name>
</gene>
<name>A0ABM8IZV1_9CREN</name>
<dbReference type="EMBL" id="AP028907">
    <property type="protein sequence ID" value="BES82372.1"/>
    <property type="molecule type" value="Genomic_DNA"/>
</dbReference>
<proteinExistence type="predicted"/>
<evidence type="ECO:0008006" key="3">
    <source>
        <dbReference type="Google" id="ProtNLM"/>
    </source>
</evidence>
<dbReference type="InterPro" id="IPR029044">
    <property type="entry name" value="Nucleotide-diphossugar_trans"/>
</dbReference>
<dbReference type="Gene3D" id="3.90.550.10">
    <property type="entry name" value="Spore Coat Polysaccharide Biosynthesis Protein SpsA, Chain A"/>
    <property type="match status" value="1"/>
</dbReference>
<organism evidence="1 2">
    <name type="scientific">Pyrodictium abyssi</name>
    <dbReference type="NCBI Taxonomy" id="54256"/>
    <lineage>
        <taxon>Archaea</taxon>
        <taxon>Thermoproteota</taxon>
        <taxon>Thermoprotei</taxon>
        <taxon>Desulfurococcales</taxon>
        <taxon>Pyrodictiaceae</taxon>
        <taxon>Pyrodictium</taxon>
    </lineage>
</organism>
<reference evidence="1 2" key="1">
    <citation type="submission" date="2023-09" db="EMBL/GenBank/DDBJ databases">
        <title>Pyrofollis japonicus gen. nov. sp. nov., a novel member of the family Pyrodictiaceae isolated from the Iheya North hydrothermal field.</title>
        <authorList>
            <person name="Miyazaki U."/>
            <person name="Sanari M."/>
            <person name="Tame A."/>
            <person name="Kitajima M."/>
            <person name="Okamoto A."/>
            <person name="Sawayama S."/>
            <person name="Miyazaki J."/>
            <person name="Takai K."/>
            <person name="Nakagawa S."/>
        </authorList>
    </citation>
    <scope>NUCLEOTIDE SEQUENCE [LARGE SCALE GENOMIC DNA]</scope>
    <source>
        <strain evidence="1 2">AV2</strain>
    </source>
</reference>
<keyword evidence="2" id="KW-1185">Reference proteome</keyword>